<reference evidence="2 3" key="1">
    <citation type="submission" date="2015-01" db="EMBL/GenBank/DDBJ databases">
        <title>Enhanced salinomycin production by adjusting the supply of polyketide extender units in Streptomyce albus DSM 41398.</title>
        <authorList>
            <person name="Lu C."/>
        </authorList>
    </citation>
    <scope>NUCLEOTIDE SEQUENCE [LARGE SCALE GENOMIC DNA]</scope>
    <source>
        <strain evidence="3">ATCC 21838 / DSM 41398 / FERM P-419 / JCM 4703 / NBRC 107858</strain>
    </source>
</reference>
<dbReference type="Proteomes" id="UP000031523">
    <property type="component" value="Chromosome"/>
</dbReference>
<organism evidence="2 3">
    <name type="scientific">Streptomyces albus (strain ATCC 21838 / DSM 41398 / FERM P-419 / JCM 4703 / NBRC 107858)</name>
    <dbReference type="NCBI Taxonomy" id="1081613"/>
    <lineage>
        <taxon>Bacteria</taxon>
        <taxon>Bacillati</taxon>
        <taxon>Actinomycetota</taxon>
        <taxon>Actinomycetes</taxon>
        <taxon>Kitasatosporales</taxon>
        <taxon>Streptomycetaceae</taxon>
        <taxon>Streptomyces</taxon>
    </lineage>
</organism>
<evidence type="ECO:0000313" key="3">
    <source>
        <dbReference type="Proteomes" id="UP000031523"/>
    </source>
</evidence>
<feature type="domain" description="Ferric siderophore reductase C-terminal" evidence="1">
    <location>
        <begin position="248"/>
        <end position="266"/>
    </location>
</feature>
<dbReference type="EMBL" id="CP010519">
    <property type="protein sequence ID" value="AJE81041.1"/>
    <property type="molecule type" value="Genomic_DNA"/>
</dbReference>
<dbReference type="GO" id="GO:0051537">
    <property type="term" value="F:2 iron, 2 sulfur cluster binding"/>
    <property type="evidence" value="ECO:0007669"/>
    <property type="project" value="InterPro"/>
</dbReference>
<dbReference type="Pfam" id="PF11575">
    <property type="entry name" value="FhuF_C"/>
    <property type="match status" value="1"/>
</dbReference>
<dbReference type="InterPro" id="IPR024726">
    <property type="entry name" value="FhuF_C"/>
</dbReference>
<accession>A0A0B5EQG6</accession>
<dbReference type="KEGG" id="sals:SLNWT_0665"/>
<proteinExistence type="predicted"/>
<evidence type="ECO:0000313" key="2">
    <source>
        <dbReference type="EMBL" id="AJE81041.1"/>
    </source>
</evidence>
<sequence>MAASVPPARPSAVADSYARLNEAFSWLRVSELAEGEKAPSGEGWTGIGELAAGGAALDAYLRWDEEQVLRDYGERGRPDVIAGFGLHRYAYSGCLLLTLPWFLRRRVPHLSVADVTFHREQGRLAVRTGAFSCLPADPAAALPGARVVADEAALREALLGALTAHLRPLLDRFGPRMRRRGRALWGMATDDITEGLWAAGRALGEEDRATRELSRLLPGGTLPYAGAAGFRELPGHDGTRLLTRDRISCCFSYTLGPGDTCDTCPRTCDADRLARRLATAV</sequence>
<keyword evidence="3" id="KW-1185">Reference proteome</keyword>
<protein>
    <recommendedName>
        <fullName evidence="1">Ferric siderophore reductase C-terminal domain-containing protein</fullName>
    </recommendedName>
</protein>
<gene>
    <name evidence="2" type="ORF">SLNWT_0665</name>
</gene>
<evidence type="ECO:0000259" key="1">
    <source>
        <dbReference type="Pfam" id="PF11575"/>
    </source>
</evidence>
<dbReference type="AlphaFoldDB" id="A0A0B5EQG6"/>
<name>A0A0B5EQG6_STRA4</name>